<dbReference type="EMBL" id="LR031874">
    <property type="protein sequence ID" value="VDD26729.1"/>
    <property type="molecule type" value="Genomic_DNA"/>
</dbReference>
<accession>A0A3P6E5K6</accession>
<evidence type="ECO:0008006" key="2">
    <source>
        <dbReference type="Google" id="ProtNLM"/>
    </source>
</evidence>
<gene>
    <name evidence="1" type="ORF">BOLC2T11810H</name>
</gene>
<proteinExistence type="predicted"/>
<reference evidence="1" key="1">
    <citation type="submission" date="2018-11" db="EMBL/GenBank/DDBJ databases">
        <authorList>
            <consortium name="Genoscope - CEA"/>
            <person name="William W."/>
        </authorList>
    </citation>
    <scope>NUCLEOTIDE SEQUENCE</scope>
</reference>
<dbReference type="AlphaFoldDB" id="A0A3P6E5K6"/>
<feature type="non-terminal residue" evidence="1">
    <location>
        <position position="159"/>
    </location>
</feature>
<sequence length="159" mass="18624">FESYKYKDSSRMEQLFAHTSPKYFDKLEDDQSMRITLIIHVVSETHAERMPEQLYAKISFYEIRSNSLFHQFKLMMVMYMSIFKFGNTSHWKFLMSAHMIEHMFFSGSTTNHGENEFKDFVMMNGGDEPLALCDGAMRLFRKHFIGASMNLVIIGSGNE</sequence>
<organism evidence="1">
    <name type="scientific">Brassica oleracea</name>
    <name type="common">Wild cabbage</name>
    <dbReference type="NCBI Taxonomy" id="3712"/>
    <lineage>
        <taxon>Eukaryota</taxon>
        <taxon>Viridiplantae</taxon>
        <taxon>Streptophyta</taxon>
        <taxon>Embryophyta</taxon>
        <taxon>Tracheophyta</taxon>
        <taxon>Spermatophyta</taxon>
        <taxon>Magnoliopsida</taxon>
        <taxon>eudicotyledons</taxon>
        <taxon>Gunneridae</taxon>
        <taxon>Pentapetalae</taxon>
        <taxon>rosids</taxon>
        <taxon>malvids</taxon>
        <taxon>Brassicales</taxon>
        <taxon>Brassicaceae</taxon>
        <taxon>Brassiceae</taxon>
        <taxon>Brassica</taxon>
    </lineage>
</organism>
<name>A0A3P6E5K6_BRAOL</name>
<feature type="non-terminal residue" evidence="1">
    <location>
        <position position="1"/>
    </location>
</feature>
<evidence type="ECO:0000313" key="1">
    <source>
        <dbReference type="EMBL" id="VDD26729.1"/>
    </source>
</evidence>
<protein>
    <recommendedName>
        <fullName evidence="2">Peptidase M16 N-terminal domain-containing protein</fullName>
    </recommendedName>
</protein>